<dbReference type="PANTHER" id="PTHR24032:SF18">
    <property type="entry name" value="EGF-LIKE DOMAIN-CONTAINING PROTEIN"/>
    <property type="match status" value="1"/>
</dbReference>
<dbReference type="FunCoup" id="Q54YP0">
    <property type="interactions" value="877"/>
</dbReference>
<evidence type="ECO:0000256" key="7">
    <source>
        <dbReference type="ARBA" id="ARBA00023180"/>
    </source>
</evidence>
<proteinExistence type="predicted"/>
<dbReference type="Pfam" id="PF22933">
    <property type="entry name" value="ComC_SSD"/>
    <property type="match status" value="1"/>
</dbReference>
<name>Q54YP0_DICDI</name>
<dbReference type="eggNOG" id="KOG1217">
    <property type="taxonomic scope" value="Eukaryota"/>
</dbReference>
<dbReference type="SUPFAM" id="SSF57196">
    <property type="entry name" value="EGF/Laminin"/>
    <property type="match status" value="4"/>
</dbReference>
<dbReference type="STRING" id="44689.Q54YP0"/>
<gene>
    <name evidence="12" type="ORF">DDB_G0278613</name>
</gene>
<dbReference type="InterPro" id="IPR001881">
    <property type="entry name" value="EGF-like_Ca-bd_dom"/>
</dbReference>
<comment type="subcellular location">
    <subcellularLocation>
        <location evidence="1">Secreted</location>
    </subcellularLocation>
</comment>
<dbReference type="PROSITE" id="PS50026">
    <property type="entry name" value="EGF_3"/>
    <property type="match status" value="3"/>
</dbReference>
<evidence type="ECO:0000256" key="6">
    <source>
        <dbReference type="ARBA" id="ARBA00023157"/>
    </source>
</evidence>
<dbReference type="SMART" id="SM00179">
    <property type="entry name" value="EGF_CA"/>
    <property type="match status" value="11"/>
</dbReference>
<evidence type="ECO:0000259" key="11">
    <source>
        <dbReference type="PROSITE" id="PS50026"/>
    </source>
</evidence>
<dbReference type="PROSITE" id="PS00010">
    <property type="entry name" value="ASX_HYDROXYL"/>
    <property type="match status" value="4"/>
</dbReference>
<reference evidence="12 13" key="1">
    <citation type="journal article" date="2005" name="Nature">
        <title>The genome of the social amoeba Dictyostelium discoideum.</title>
        <authorList>
            <consortium name="The Dictyostelium discoideum Sequencing Consortium"/>
            <person name="Eichinger L."/>
            <person name="Pachebat J.A."/>
            <person name="Glockner G."/>
            <person name="Rajandream M.A."/>
            <person name="Sucgang R."/>
            <person name="Berriman M."/>
            <person name="Song J."/>
            <person name="Olsen R."/>
            <person name="Szafranski K."/>
            <person name="Xu Q."/>
            <person name="Tunggal B."/>
            <person name="Kummerfeld S."/>
            <person name="Madera M."/>
            <person name="Konfortov B.A."/>
            <person name="Rivero F."/>
            <person name="Bankier A.T."/>
            <person name="Lehmann R."/>
            <person name="Hamlin N."/>
            <person name="Davies R."/>
            <person name="Gaudet P."/>
            <person name="Fey P."/>
            <person name="Pilcher K."/>
            <person name="Chen G."/>
            <person name="Saunders D."/>
            <person name="Sodergren E."/>
            <person name="Davis P."/>
            <person name="Kerhornou A."/>
            <person name="Nie X."/>
            <person name="Hall N."/>
            <person name="Anjard C."/>
            <person name="Hemphill L."/>
            <person name="Bason N."/>
            <person name="Farbrother P."/>
            <person name="Desany B."/>
            <person name="Just E."/>
            <person name="Morio T."/>
            <person name="Rost R."/>
            <person name="Churcher C."/>
            <person name="Cooper J."/>
            <person name="Haydock S."/>
            <person name="van Driessche N."/>
            <person name="Cronin A."/>
            <person name="Goodhead I."/>
            <person name="Muzny D."/>
            <person name="Mourier T."/>
            <person name="Pain A."/>
            <person name="Lu M."/>
            <person name="Harper D."/>
            <person name="Lindsay R."/>
            <person name="Hauser H."/>
            <person name="James K."/>
            <person name="Quiles M."/>
            <person name="Madan Babu M."/>
            <person name="Saito T."/>
            <person name="Buchrieser C."/>
            <person name="Wardroper A."/>
            <person name="Felder M."/>
            <person name="Thangavelu M."/>
            <person name="Johnson D."/>
            <person name="Knights A."/>
            <person name="Loulseged H."/>
            <person name="Mungall K."/>
            <person name="Oliver K."/>
            <person name="Price C."/>
            <person name="Quail M.A."/>
            <person name="Urushihara H."/>
            <person name="Hernandez J."/>
            <person name="Rabbinowitsch E."/>
            <person name="Steffen D."/>
            <person name="Sanders M."/>
            <person name="Ma J."/>
            <person name="Kohara Y."/>
            <person name="Sharp S."/>
            <person name="Simmonds M."/>
            <person name="Spiegler S."/>
            <person name="Tivey A."/>
            <person name="Sugano S."/>
            <person name="White B."/>
            <person name="Walker D."/>
            <person name="Woodward J."/>
            <person name="Winckler T."/>
            <person name="Tanaka Y."/>
            <person name="Shaulsky G."/>
            <person name="Schleicher M."/>
            <person name="Weinstock G."/>
            <person name="Rosenthal A."/>
            <person name="Cox E.C."/>
            <person name="Chisholm R.L."/>
            <person name="Gibbs R."/>
            <person name="Loomis W.F."/>
            <person name="Platzer M."/>
            <person name="Kay R.R."/>
            <person name="Williams J."/>
            <person name="Dear P.H."/>
            <person name="Noegel A.A."/>
            <person name="Barrell B."/>
            <person name="Kuspa A."/>
        </authorList>
    </citation>
    <scope>NUCLEOTIDE SEQUENCE [LARGE SCALE GENOMIC DNA]</scope>
    <source>
        <strain evidence="12 13">AX4</strain>
    </source>
</reference>
<dbReference type="InterPro" id="IPR026823">
    <property type="entry name" value="cEGF"/>
</dbReference>
<dbReference type="Reactome" id="R-DDI-2173789">
    <property type="pathway name" value="TGF-beta receptor signaling activates SMADs"/>
</dbReference>
<dbReference type="dictyBase" id="DDB_G0278613"/>
<dbReference type="PROSITE" id="PS00022">
    <property type="entry name" value="EGF_1"/>
    <property type="match status" value="1"/>
</dbReference>
<accession>Q54YP0</accession>
<evidence type="ECO:0000256" key="9">
    <source>
        <dbReference type="SAM" id="Phobius"/>
    </source>
</evidence>
<keyword evidence="9" id="KW-0472">Membrane</keyword>
<dbReference type="OMA" id="NPTMCIC"/>
<dbReference type="VEuPathDB" id="AmoebaDB:DDB_G0278613"/>
<sequence>MKIIISLLFILLSFIKISTCIDCKDFYSPEGNPCPCLSNPCGFVVSCYAFSDGSYLCGCNLVTEVFDDGTKTCVDRDECADGSSGCSNGCSNRVGGFDCTCPTGYRLNSDLKSCSDIDECAEGSSGCSNGCSNSGGSFTCTCPAGYRLGSNGKTCEVNDPCASSNCEGTCVASGNSFTCSCGSGYTLSSNGYSCNDIDECAKGTDSCAQGCTNNDGGYSCSCSAGYTLASNGYSCNDIDECAKGTYSCAQGCTNNDGGYSCSCSAGYTLASNGYSCNDIDECAKGTSGCAQSCSNTDGGYSCSCSAGYTLAGDGKTCTDIDECAKGTHGCAQGCSNTIGGYSCYCGTGFELGSDGKSCTSINDCDKGASGCSQGCLSNNGGYTCYCNSGYSLGSDEKTCNDIDECSSGSSGCTQLCSNSPGTYSCSCKSGYSLGVDSKTCNDIDECQTNVDGCEKNCNNIAGSFYCSCDSNYFLNSDNKTCNLISSCLTGNGGCQHNCSDVGGSITCSCGNGYSLDADNKSCSDVDECANNPCSANFICENKPGSFACVANVQPKHYISSVIPSTTLWEVLQAFMEYNFNNWSPAGSGKHSVNLTQNGVVFIGNNIYQYESIIKACPKDCSNENQGTCNTVNGECKCKQGFDGFDCSIKLHDNSTITVPENEVTVGNGESNISNQDTNFKIYFKSLKEISFNGETIQTFNLSDNWKLVTSNVVNNQDTNNNYLFTQTLKNTTCTVTVTIEEVKQDSEFSFAGTTFTVSKGLVKFTISIANYQYSSFLNTLQLEMISMAGKVEDSNYNNDCNNKDTEIETNSADQSTTSFNVIKISKNNKILGARFINRVISDGKPTFLSTTIKNETDSIIVVLNLPHCTKECLIDPDFSLLVDPQFKPECESKSRKWVVPVAVVVSVVGFSGLAVAGFILYKKQSIAIKVQIHKLKRFNQD</sequence>
<keyword evidence="2" id="KW-0964">Secreted</keyword>
<dbReference type="PROSITE" id="PS01187">
    <property type="entry name" value="EGF_CA"/>
    <property type="match status" value="4"/>
</dbReference>
<dbReference type="FunFam" id="2.10.25.10:FF:000014">
    <property type="entry name" value="Latent-transforming growth factor beta-binding protein 3"/>
    <property type="match status" value="1"/>
</dbReference>
<evidence type="ECO:0000313" key="13">
    <source>
        <dbReference type="Proteomes" id="UP000002195"/>
    </source>
</evidence>
<evidence type="ECO:0000313" key="12">
    <source>
        <dbReference type="EMBL" id="EAL68479.1"/>
    </source>
</evidence>
<dbReference type="InterPro" id="IPR000152">
    <property type="entry name" value="EGF-type_Asp/Asn_hydroxyl_site"/>
</dbReference>
<dbReference type="FunFam" id="2.10.25.10:FF:000119">
    <property type="entry name" value="vitamin K-dependent protein S"/>
    <property type="match status" value="2"/>
</dbReference>
<dbReference type="FunFam" id="2.10.25.10:FF:000005">
    <property type="entry name" value="Fibrillin 2"/>
    <property type="match status" value="1"/>
</dbReference>
<dbReference type="Gene3D" id="2.10.25.10">
    <property type="entry name" value="Laminin"/>
    <property type="match status" value="12"/>
</dbReference>
<dbReference type="Reactome" id="R-DDI-2129379">
    <property type="pathway name" value="Molecules associated with elastic fibres"/>
</dbReference>
<dbReference type="InterPro" id="IPR018097">
    <property type="entry name" value="EGF_Ca-bd_CS"/>
</dbReference>
<evidence type="ECO:0000256" key="3">
    <source>
        <dbReference type="ARBA" id="ARBA00022536"/>
    </source>
</evidence>
<evidence type="ECO:0000256" key="5">
    <source>
        <dbReference type="ARBA" id="ARBA00022737"/>
    </source>
</evidence>
<evidence type="ECO:0000256" key="4">
    <source>
        <dbReference type="ARBA" id="ARBA00022729"/>
    </source>
</evidence>
<protein>
    <submittedName>
        <fullName evidence="12">EGF-like domain-containing protein</fullName>
    </submittedName>
</protein>
<dbReference type="InterPro" id="IPR009030">
    <property type="entry name" value="Growth_fac_rcpt_cys_sf"/>
</dbReference>
<feature type="domain" description="EGF-like" evidence="11">
    <location>
        <begin position="116"/>
        <end position="156"/>
    </location>
</feature>
<dbReference type="AlphaFoldDB" id="Q54YP0"/>
<feature type="signal peptide" evidence="10">
    <location>
        <begin position="1"/>
        <end position="20"/>
    </location>
</feature>
<comment type="caution">
    <text evidence="8">Lacks conserved residue(s) required for the propagation of feature annotation.</text>
</comment>
<evidence type="ECO:0000256" key="2">
    <source>
        <dbReference type="ARBA" id="ARBA00022525"/>
    </source>
</evidence>
<dbReference type="InterPro" id="IPR000742">
    <property type="entry name" value="EGF"/>
</dbReference>
<feature type="disulfide bond" evidence="8">
    <location>
        <begin position="637"/>
        <end position="646"/>
    </location>
</feature>
<organism evidence="12 13">
    <name type="scientific">Dictyostelium discoideum</name>
    <name type="common">Social amoeba</name>
    <dbReference type="NCBI Taxonomy" id="44689"/>
    <lineage>
        <taxon>Eukaryota</taxon>
        <taxon>Amoebozoa</taxon>
        <taxon>Evosea</taxon>
        <taxon>Eumycetozoa</taxon>
        <taxon>Dictyostelia</taxon>
        <taxon>Dictyosteliales</taxon>
        <taxon>Dictyosteliaceae</taxon>
        <taxon>Dictyostelium</taxon>
    </lineage>
</organism>
<feature type="chain" id="PRO_5004250057" evidence="10">
    <location>
        <begin position="21"/>
        <end position="941"/>
    </location>
</feature>
<dbReference type="PhylomeDB" id="Q54YP0"/>
<keyword evidence="9" id="KW-1133">Transmembrane helix</keyword>
<comment type="caution">
    <text evidence="12">The sequence shown here is derived from an EMBL/GenBank/DDBJ whole genome shotgun (WGS) entry which is preliminary data.</text>
</comment>
<dbReference type="Proteomes" id="UP000002195">
    <property type="component" value="Unassembled WGS sequence"/>
</dbReference>
<dbReference type="SUPFAM" id="SSF57184">
    <property type="entry name" value="Growth factor receptor domain"/>
    <property type="match status" value="3"/>
</dbReference>
<evidence type="ECO:0000256" key="10">
    <source>
        <dbReference type="SAM" id="SignalP"/>
    </source>
</evidence>
<dbReference type="PaxDb" id="44689-DDB0218061"/>
<dbReference type="InterPro" id="IPR049883">
    <property type="entry name" value="NOTCH1_EGF-like"/>
</dbReference>
<dbReference type="HOGENOM" id="CLU_312029_0_0_1"/>
<dbReference type="InParanoid" id="Q54YP0"/>
<evidence type="ECO:0000256" key="1">
    <source>
        <dbReference type="ARBA" id="ARBA00004613"/>
    </source>
</evidence>
<keyword evidence="4 10" id="KW-0732">Signal</keyword>
<dbReference type="InterPro" id="IPR053331">
    <property type="entry name" value="EGF-like_comC"/>
</dbReference>
<dbReference type="Pfam" id="PF14670">
    <property type="entry name" value="FXa_inhibition"/>
    <property type="match status" value="1"/>
</dbReference>
<keyword evidence="7" id="KW-0325">Glycoprotein</keyword>
<dbReference type="KEGG" id="ddi:DDB_G0278613"/>
<dbReference type="PANTHER" id="PTHR24032">
    <property type="entry name" value="EGF-LIKE DOMAIN-CONTAINING PROTEIN-RELATED-RELATED"/>
    <property type="match status" value="1"/>
</dbReference>
<keyword evidence="13" id="KW-1185">Reference proteome</keyword>
<dbReference type="GO" id="GO:0005509">
    <property type="term" value="F:calcium ion binding"/>
    <property type="evidence" value="ECO:0007669"/>
    <property type="project" value="InterPro"/>
</dbReference>
<dbReference type="PROSITE" id="PS01186">
    <property type="entry name" value="EGF_2"/>
    <property type="match status" value="8"/>
</dbReference>
<feature type="domain" description="EGF-like" evidence="11">
    <location>
        <begin position="278"/>
        <end position="318"/>
    </location>
</feature>
<dbReference type="EMBL" id="AAFI02000023">
    <property type="protein sequence ID" value="EAL68479.1"/>
    <property type="molecule type" value="Genomic_DNA"/>
</dbReference>
<dbReference type="InterPro" id="IPR054484">
    <property type="entry name" value="ComC_SSD"/>
</dbReference>
<dbReference type="RefSeq" id="XP_642162.1">
    <property type="nucleotide sequence ID" value="XM_637070.1"/>
</dbReference>
<keyword evidence="6 8" id="KW-1015">Disulfide bond</keyword>
<dbReference type="GO" id="GO:0005576">
    <property type="term" value="C:extracellular region"/>
    <property type="evidence" value="ECO:0007669"/>
    <property type="project" value="UniProtKB-SubCell"/>
</dbReference>
<dbReference type="Pfam" id="PF07645">
    <property type="entry name" value="EGF_CA"/>
    <property type="match status" value="5"/>
</dbReference>
<keyword evidence="5" id="KW-0677">Repeat</keyword>
<evidence type="ECO:0000256" key="8">
    <source>
        <dbReference type="PROSITE-ProRule" id="PRU00076"/>
    </source>
</evidence>
<keyword evidence="3 8" id="KW-0245">EGF-like domain</keyword>
<feature type="transmembrane region" description="Helical" evidence="9">
    <location>
        <begin position="897"/>
        <end position="921"/>
    </location>
</feature>
<feature type="domain" description="EGF-like" evidence="11">
    <location>
        <begin position="612"/>
        <end position="647"/>
    </location>
</feature>
<dbReference type="GeneID" id="8621369"/>
<dbReference type="SMART" id="SM00181">
    <property type="entry name" value="EGF"/>
    <property type="match status" value="13"/>
</dbReference>
<keyword evidence="9" id="KW-0812">Transmembrane</keyword>
<dbReference type="Pfam" id="PF12662">
    <property type="entry name" value="cEGF"/>
    <property type="match status" value="3"/>
</dbReference>